<dbReference type="SMART" id="SM00823">
    <property type="entry name" value="PKS_PP"/>
    <property type="match status" value="1"/>
</dbReference>
<comment type="caution">
    <text evidence="4">The sequence shown here is derived from an EMBL/GenBank/DDBJ whole genome shotgun (WGS) entry which is preliminary data.</text>
</comment>
<dbReference type="RefSeq" id="WP_310321173.1">
    <property type="nucleotide sequence ID" value="NZ_JAVDWU010000011.1"/>
</dbReference>
<keyword evidence="1" id="KW-0596">Phosphopantetheine</keyword>
<dbReference type="PROSITE" id="PS50075">
    <property type="entry name" value="CARRIER"/>
    <property type="match status" value="1"/>
</dbReference>
<accession>A0ABU1WT09</accession>
<dbReference type="InterPro" id="IPR009081">
    <property type="entry name" value="PP-bd_ACP"/>
</dbReference>
<organism evidence="4 5">
    <name type="scientific">Hydrogenophaga palleronii</name>
    <dbReference type="NCBI Taxonomy" id="65655"/>
    <lineage>
        <taxon>Bacteria</taxon>
        <taxon>Pseudomonadati</taxon>
        <taxon>Pseudomonadota</taxon>
        <taxon>Betaproteobacteria</taxon>
        <taxon>Burkholderiales</taxon>
        <taxon>Comamonadaceae</taxon>
        <taxon>Hydrogenophaga</taxon>
    </lineage>
</organism>
<evidence type="ECO:0000256" key="1">
    <source>
        <dbReference type="ARBA" id="ARBA00022450"/>
    </source>
</evidence>
<name>A0ABU1WT09_9BURK</name>
<dbReference type="InterPro" id="IPR020806">
    <property type="entry name" value="PKS_PP-bd"/>
</dbReference>
<dbReference type="Pfam" id="PF00550">
    <property type="entry name" value="PP-binding"/>
    <property type="match status" value="1"/>
</dbReference>
<keyword evidence="2" id="KW-0597">Phosphoprotein</keyword>
<dbReference type="SUPFAM" id="SSF47336">
    <property type="entry name" value="ACP-like"/>
    <property type="match status" value="1"/>
</dbReference>
<reference evidence="4 5" key="1">
    <citation type="submission" date="2023-07" db="EMBL/GenBank/DDBJ databases">
        <title>Sorghum-associated microbial communities from plants grown in Nebraska, USA.</title>
        <authorList>
            <person name="Schachtman D."/>
        </authorList>
    </citation>
    <scope>NUCLEOTIDE SEQUENCE [LARGE SCALE GENOMIC DNA]</scope>
    <source>
        <strain evidence="4 5">4249</strain>
    </source>
</reference>
<evidence type="ECO:0000313" key="4">
    <source>
        <dbReference type="EMBL" id="MDR7152448.1"/>
    </source>
</evidence>
<keyword evidence="5" id="KW-1185">Reference proteome</keyword>
<feature type="domain" description="Carrier" evidence="3">
    <location>
        <begin position="1"/>
        <end position="76"/>
    </location>
</feature>
<gene>
    <name evidence="4" type="ORF">J2W49_004424</name>
</gene>
<dbReference type="Gene3D" id="1.10.1200.10">
    <property type="entry name" value="ACP-like"/>
    <property type="match status" value="1"/>
</dbReference>
<evidence type="ECO:0000259" key="3">
    <source>
        <dbReference type="PROSITE" id="PS50075"/>
    </source>
</evidence>
<dbReference type="EMBL" id="JAVDWU010000011">
    <property type="protein sequence ID" value="MDR7152448.1"/>
    <property type="molecule type" value="Genomic_DNA"/>
</dbReference>
<evidence type="ECO:0000256" key="2">
    <source>
        <dbReference type="ARBA" id="ARBA00022553"/>
    </source>
</evidence>
<dbReference type="InterPro" id="IPR036736">
    <property type="entry name" value="ACP-like_sf"/>
</dbReference>
<evidence type="ECO:0000313" key="5">
    <source>
        <dbReference type="Proteomes" id="UP001265700"/>
    </source>
</evidence>
<protein>
    <submittedName>
        <fullName evidence="4">Acyl carrier protein</fullName>
    </submittedName>
</protein>
<dbReference type="Proteomes" id="UP001265700">
    <property type="component" value="Unassembled WGS sequence"/>
</dbReference>
<sequence>MTSLELVRSFLENRLGVEPARVEPASLLADLGVDSMMMLELMFEFETHLGIRLPSDLSSPQTVGEMLDMMDRLAQA</sequence>
<proteinExistence type="predicted"/>